<sequence length="271" mass="31415">MSDFIMNLFIASTSSFISSCFCTPIENVPTSILQKSEQKNLSHICRGILTNTIKYIPHSALTFAFKDAYSNAFLKKSNDYKNIKNLFLGSLAGVSTMFVIYPYEYVKSRTTYLQKVVKRTNVQWRDCFIEILKTNKILGFYKGFGACTFPIIIFRGLQLGIYDNTKDITQGLPFIGQLFWVQILTFVSHIISFPFFKIMIMMKADSLNFNHKSVRYKNFIDCTNQILKSQKLIYLFEGSSQKFLLATKDAMTLILYYNIQQYFQGKQTYKN</sequence>
<keyword evidence="8 10" id="KW-0472">Membrane</keyword>
<comment type="subcellular location">
    <subcellularLocation>
        <location evidence="10">Membrane</location>
        <topology evidence="10">Multi-pass membrane protein</topology>
    </subcellularLocation>
    <subcellularLocation>
        <location evidence="1">Mitochondrion inner membrane</location>
        <topology evidence="1">Multi-pass membrane protein</topology>
    </subcellularLocation>
</comment>
<feature type="repeat" description="Solcar" evidence="8">
    <location>
        <begin position="80"/>
        <end position="168"/>
    </location>
</feature>
<protein>
    <recommendedName>
        <fullName evidence="10">ADP/ATP translocase</fullName>
    </recommendedName>
    <alternativeName>
        <fullName evidence="10">ADP,ATP carrier protein</fullName>
    </alternativeName>
</protein>
<dbReference type="Proteomes" id="UP000692954">
    <property type="component" value="Unassembled WGS sequence"/>
</dbReference>
<evidence type="ECO:0000256" key="4">
    <source>
        <dbReference type="ARBA" id="ARBA00022737"/>
    </source>
</evidence>
<keyword evidence="12" id="KW-1185">Reference proteome</keyword>
<evidence type="ECO:0000256" key="2">
    <source>
        <dbReference type="ARBA" id="ARBA00006375"/>
    </source>
</evidence>
<dbReference type="Pfam" id="PF00153">
    <property type="entry name" value="Mito_carr"/>
    <property type="match status" value="1"/>
</dbReference>
<dbReference type="InterPro" id="IPR002113">
    <property type="entry name" value="ADT_euk_type"/>
</dbReference>
<dbReference type="GO" id="GO:0140021">
    <property type="term" value="P:mitochondrial ADP transmembrane transport"/>
    <property type="evidence" value="ECO:0007669"/>
    <property type="project" value="InterPro"/>
</dbReference>
<dbReference type="PANTHER" id="PTHR45635">
    <property type="entry name" value="ADP,ATP CARRIER PROTEIN 1-RELATED-RELATED"/>
    <property type="match status" value="1"/>
</dbReference>
<name>A0A8S1PJ57_9CILI</name>
<evidence type="ECO:0000256" key="6">
    <source>
        <dbReference type="ARBA" id="ARBA00022989"/>
    </source>
</evidence>
<keyword evidence="6 10" id="KW-1133">Transmembrane helix</keyword>
<comment type="caution">
    <text evidence="10">Lacks conserved residue(s) required for the propagation of feature annotation.</text>
</comment>
<keyword evidence="5" id="KW-0999">Mitochondrion inner membrane</keyword>
<reference evidence="11" key="1">
    <citation type="submission" date="2021-01" db="EMBL/GenBank/DDBJ databases">
        <authorList>
            <consortium name="Genoscope - CEA"/>
            <person name="William W."/>
        </authorList>
    </citation>
    <scope>NUCLEOTIDE SEQUENCE</scope>
</reference>
<evidence type="ECO:0000256" key="7">
    <source>
        <dbReference type="ARBA" id="ARBA00023128"/>
    </source>
</evidence>
<feature type="transmembrane region" description="Helical" evidence="10">
    <location>
        <begin position="143"/>
        <end position="162"/>
    </location>
</feature>
<feature type="repeat" description="Solcar" evidence="8">
    <location>
        <begin position="172"/>
        <end position="262"/>
    </location>
</feature>
<dbReference type="GO" id="GO:1990544">
    <property type="term" value="P:mitochondrial ATP transmembrane transport"/>
    <property type="evidence" value="ECO:0007669"/>
    <property type="project" value="InterPro"/>
</dbReference>
<feature type="transmembrane region" description="Helical" evidence="10">
    <location>
        <begin position="174"/>
        <end position="196"/>
    </location>
</feature>
<dbReference type="EMBL" id="CAJJDN010000079">
    <property type="protein sequence ID" value="CAD8103217.1"/>
    <property type="molecule type" value="Genomic_DNA"/>
</dbReference>
<feature type="transmembrane region" description="Helical" evidence="10">
    <location>
        <begin position="86"/>
        <end position="106"/>
    </location>
</feature>
<dbReference type="PANTHER" id="PTHR45635:SF14">
    <property type="entry name" value="ADP_ATP TRANSLOCASE"/>
    <property type="match status" value="1"/>
</dbReference>
<evidence type="ECO:0000256" key="9">
    <source>
        <dbReference type="RuleBase" id="RU000488"/>
    </source>
</evidence>
<organism evidence="11 12">
    <name type="scientific">Paramecium sonneborni</name>
    <dbReference type="NCBI Taxonomy" id="65129"/>
    <lineage>
        <taxon>Eukaryota</taxon>
        <taxon>Sar</taxon>
        <taxon>Alveolata</taxon>
        <taxon>Ciliophora</taxon>
        <taxon>Intramacronucleata</taxon>
        <taxon>Oligohymenophorea</taxon>
        <taxon>Peniculida</taxon>
        <taxon>Parameciidae</taxon>
        <taxon>Paramecium</taxon>
    </lineage>
</organism>
<evidence type="ECO:0000256" key="10">
    <source>
        <dbReference type="RuleBase" id="RU368008"/>
    </source>
</evidence>
<dbReference type="InterPro" id="IPR018108">
    <property type="entry name" value="MCP_transmembrane"/>
</dbReference>
<comment type="subunit">
    <text evidence="10">Monomer.</text>
</comment>
<dbReference type="GO" id="GO:0005471">
    <property type="term" value="F:ATP:ADP antiporter activity"/>
    <property type="evidence" value="ECO:0007669"/>
    <property type="project" value="UniProtKB-UniRule"/>
</dbReference>
<evidence type="ECO:0000313" key="12">
    <source>
        <dbReference type="Proteomes" id="UP000692954"/>
    </source>
</evidence>
<keyword evidence="4" id="KW-0677">Repeat</keyword>
<dbReference type="OrthoDB" id="270584at2759"/>
<evidence type="ECO:0000256" key="5">
    <source>
        <dbReference type="ARBA" id="ARBA00022792"/>
    </source>
</evidence>
<dbReference type="PROSITE" id="PS50920">
    <property type="entry name" value="SOLCAR"/>
    <property type="match status" value="2"/>
</dbReference>
<proteinExistence type="inferred from homology"/>
<comment type="caution">
    <text evidence="11">The sequence shown here is derived from an EMBL/GenBank/DDBJ whole genome shotgun (WGS) entry which is preliminary data.</text>
</comment>
<evidence type="ECO:0000256" key="8">
    <source>
        <dbReference type="PROSITE-ProRule" id="PRU00282"/>
    </source>
</evidence>
<evidence type="ECO:0000256" key="3">
    <source>
        <dbReference type="ARBA" id="ARBA00022448"/>
    </source>
</evidence>
<evidence type="ECO:0000256" key="1">
    <source>
        <dbReference type="ARBA" id="ARBA00004448"/>
    </source>
</evidence>
<comment type="function">
    <text evidence="10">Catalyzes the exchange of ADP and ATP across the membrane.</text>
</comment>
<evidence type="ECO:0000313" key="11">
    <source>
        <dbReference type="EMBL" id="CAD8103217.1"/>
    </source>
</evidence>
<comment type="similarity">
    <text evidence="2 9">Belongs to the mitochondrial carrier (TC 2.A.29) family.</text>
</comment>
<keyword evidence="7" id="KW-0496">Mitochondrion</keyword>
<keyword evidence="3 9" id="KW-0813">Transport</keyword>
<dbReference type="GO" id="GO:0005743">
    <property type="term" value="C:mitochondrial inner membrane"/>
    <property type="evidence" value="ECO:0007669"/>
    <property type="project" value="UniProtKB-SubCell"/>
</dbReference>
<keyword evidence="8 9" id="KW-0812">Transmembrane</keyword>
<gene>
    <name evidence="11" type="ORF">PSON_ATCC_30995.1.T0790187</name>
</gene>
<dbReference type="AlphaFoldDB" id="A0A8S1PJ57"/>
<accession>A0A8S1PJ57</accession>